<comment type="pathway">
    <text evidence="1">Cofactor biosynthesis; pyrroloquinoline quinone biosynthesis.</text>
</comment>
<gene>
    <name evidence="4" type="ORF">Pfl04_47900</name>
</gene>
<protein>
    <recommendedName>
        <fullName evidence="6">Pyrroloquinoline quinone biosynthesis protein D</fullName>
    </recommendedName>
</protein>
<accession>A0A8J3LZK9</accession>
<evidence type="ECO:0000313" key="4">
    <source>
        <dbReference type="EMBL" id="GIG76386.1"/>
    </source>
</evidence>
<dbReference type="InterPro" id="IPR041881">
    <property type="entry name" value="PqqD_sf"/>
</dbReference>
<evidence type="ECO:0000256" key="2">
    <source>
        <dbReference type="ARBA" id="ARBA00011741"/>
    </source>
</evidence>
<evidence type="ECO:0008006" key="6">
    <source>
        <dbReference type="Google" id="ProtNLM"/>
    </source>
</evidence>
<comment type="caution">
    <text evidence="4">The sequence shown here is derived from an EMBL/GenBank/DDBJ whole genome shotgun (WGS) entry which is preliminary data.</text>
</comment>
<proteinExistence type="predicted"/>
<dbReference type="GO" id="GO:0018189">
    <property type="term" value="P:pyrroloquinoline quinone biosynthetic process"/>
    <property type="evidence" value="ECO:0007669"/>
    <property type="project" value="UniProtKB-UniPathway"/>
</dbReference>
<dbReference type="Proteomes" id="UP000653674">
    <property type="component" value="Unassembled WGS sequence"/>
</dbReference>
<dbReference type="RefSeq" id="WP_203981584.1">
    <property type="nucleotide sequence ID" value="NZ_BAAAQJ010000007.1"/>
</dbReference>
<sequence length="83" mass="9017">MRPRLLAGATLRWNAARAQWLMMLPESVVVLNETAAAVLSLCDGERTVTGIVTALAAEYDGVHAADVEQLLRDLADQRLVELS</sequence>
<evidence type="ECO:0000256" key="1">
    <source>
        <dbReference type="ARBA" id="ARBA00004886"/>
    </source>
</evidence>
<dbReference type="GO" id="GO:0048038">
    <property type="term" value="F:quinone binding"/>
    <property type="evidence" value="ECO:0007669"/>
    <property type="project" value="InterPro"/>
</dbReference>
<organism evidence="4 5">
    <name type="scientific">Planosporangium flavigriseum</name>
    <dbReference type="NCBI Taxonomy" id="373681"/>
    <lineage>
        <taxon>Bacteria</taxon>
        <taxon>Bacillati</taxon>
        <taxon>Actinomycetota</taxon>
        <taxon>Actinomycetes</taxon>
        <taxon>Micromonosporales</taxon>
        <taxon>Micromonosporaceae</taxon>
        <taxon>Planosporangium</taxon>
    </lineage>
</organism>
<keyword evidence="3" id="KW-0884">PQQ biosynthesis</keyword>
<dbReference type="InterPro" id="IPR008792">
    <property type="entry name" value="PQQD"/>
</dbReference>
<dbReference type="Gene3D" id="1.10.10.1150">
    <property type="entry name" value="Coenzyme PQQ synthesis protein D (PqqD)"/>
    <property type="match status" value="1"/>
</dbReference>
<comment type="subunit">
    <text evidence="2">Monomer. Interacts with PqqE.</text>
</comment>
<dbReference type="EMBL" id="BONU01000053">
    <property type="protein sequence ID" value="GIG76386.1"/>
    <property type="molecule type" value="Genomic_DNA"/>
</dbReference>
<keyword evidence="5" id="KW-1185">Reference proteome</keyword>
<dbReference type="InterPro" id="IPR022479">
    <property type="entry name" value="PqqD_bac"/>
</dbReference>
<evidence type="ECO:0000313" key="5">
    <source>
        <dbReference type="Proteomes" id="UP000653674"/>
    </source>
</evidence>
<dbReference type="NCBIfam" id="TIGR03859">
    <property type="entry name" value="PQQ_PqqD"/>
    <property type="match status" value="1"/>
</dbReference>
<dbReference type="AlphaFoldDB" id="A0A8J3LZK9"/>
<dbReference type="Pfam" id="PF05402">
    <property type="entry name" value="PqqD"/>
    <property type="match status" value="1"/>
</dbReference>
<dbReference type="UniPathway" id="UPA00539"/>
<reference evidence="4" key="1">
    <citation type="submission" date="2021-01" db="EMBL/GenBank/DDBJ databases">
        <title>Whole genome shotgun sequence of Planosporangium flavigriseum NBRC 105377.</title>
        <authorList>
            <person name="Komaki H."/>
            <person name="Tamura T."/>
        </authorList>
    </citation>
    <scope>NUCLEOTIDE SEQUENCE</scope>
    <source>
        <strain evidence="4">NBRC 105377</strain>
    </source>
</reference>
<name>A0A8J3LZK9_9ACTN</name>
<evidence type="ECO:0000256" key="3">
    <source>
        <dbReference type="ARBA" id="ARBA00022905"/>
    </source>
</evidence>